<organism evidence="2 3">
    <name type="scientific">Filimonas zeae</name>
    <dbReference type="NCBI Taxonomy" id="1737353"/>
    <lineage>
        <taxon>Bacteria</taxon>
        <taxon>Pseudomonadati</taxon>
        <taxon>Bacteroidota</taxon>
        <taxon>Chitinophagia</taxon>
        <taxon>Chitinophagales</taxon>
        <taxon>Chitinophagaceae</taxon>
        <taxon>Filimonas</taxon>
    </lineage>
</organism>
<feature type="transmembrane region" description="Helical" evidence="1">
    <location>
        <begin position="21"/>
        <end position="52"/>
    </location>
</feature>
<sequence length="186" mass="21087">MNRYNEGYYESDTEALARRQTAWLIVAFKYIGIFLFRCLVYSSSLVAAFYIMQHKTFYLQASRLGKLAYLIIGAYLITCVLYLLKGLMIALKANRKPVWYLLWAVCFTFVCLLPMVAIYFLLEMSLGPAPMGRGTVEHYQLWSAAAALAAGILIYSQYDLGKDKTLKLTAWAYQIGLNLGRGTSSH</sequence>
<evidence type="ECO:0000313" key="2">
    <source>
        <dbReference type="EMBL" id="GGH70217.1"/>
    </source>
</evidence>
<comment type="caution">
    <text evidence="2">The sequence shown here is derived from an EMBL/GenBank/DDBJ whole genome shotgun (WGS) entry which is preliminary data.</text>
</comment>
<feature type="transmembrane region" description="Helical" evidence="1">
    <location>
        <begin position="98"/>
        <end position="121"/>
    </location>
</feature>
<reference evidence="2" key="2">
    <citation type="submission" date="2020-09" db="EMBL/GenBank/DDBJ databases">
        <authorList>
            <person name="Sun Q."/>
            <person name="Zhou Y."/>
        </authorList>
    </citation>
    <scope>NUCLEOTIDE SEQUENCE</scope>
    <source>
        <strain evidence="2">CGMCC 1.15290</strain>
    </source>
</reference>
<gene>
    <name evidence="2" type="ORF">GCM10011379_28250</name>
</gene>
<protein>
    <submittedName>
        <fullName evidence="2">Uncharacterized protein</fullName>
    </submittedName>
</protein>
<keyword evidence="1" id="KW-1133">Transmembrane helix</keyword>
<dbReference type="EMBL" id="BMIB01000003">
    <property type="protein sequence ID" value="GGH70217.1"/>
    <property type="molecule type" value="Genomic_DNA"/>
</dbReference>
<keyword evidence="1" id="KW-0812">Transmembrane</keyword>
<name>A0A917MWS8_9BACT</name>
<dbReference type="Proteomes" id="UP000627292">
    <property type="component" value="Unassembled WGS sequence"/>
</dbReference>
<accession>A0A917MWS8</accession>
<keyword evidence="3" id="KW-1185">Reference proteome</keyword>
<proteinExistence type="predicted"/>
<evidence type="ECO:0000313" key="3">
    <source>
        <dbReference type="Proteomes" id="UP000627292"/>
    </source>
</evidence>
<dbReference type="RefSeq" id="WP_188953294.1">
    <property type="nucleotide sequence ID" value="NZ_BMIB01000003.1"/>
</dbReference>
<feature type="transmembrane region" description="Helical" evidence="1">
    <location>
        <begin position="67"/>
        <end position="91"/>
    </location>
</feature>
<feature type="transmembrane region" description="Helical" evidence="1">
    <location>
        <begin position="141"/>
        <end position="158"/>
    </location>
</feature>
<evidence type="ECO:0000256" key="1">
    <source>
        <dbReference type="SAM" id="Phobius"/>
    </source>
</evidence>
<reference evidence="2" key="1">
    <citation type="journal article" date="2014" name="Int. J. Syst. Evol. Microbiol.">
        <title>Complete genome sequence of Corynebacterium casei LMG S-19264T (=DSM 44701T), isolated from a smear-ripened cheese.</title>
        <authorList>
            <consortium name="US DOE Joint Genome Institute (JGI-PGF)"/>
            <person name="Walter F."/>
            <person name="Albersmeier A."/>
            <person name="Kalinowski J."/>
            <person name="Ruckert C."/>
        </authorList>
    </citation>
    <scope>NUCLEOTIDE SEQUENCE</scope>
    <source>
        <strain evidence="2">CGMCC 1.15290</strain>
    </source>
</reference>
<keyword evidence="1" id="KW-0472">Membrane</keyword>
<dbReference type="AlphaFoldDB" id="A0A917MWS8"/>